<dbReference type="EMBL" id="NIRI02000056">
    <property type="protein sequence ID" value="KAG5444417.1"/>
    <property type="molecule type" value="Genomic_DNA"/>
</dbReference>
<name>A0A8T1M4U7_CLOSI</name>
<keyword evidence="2" id="KW-1185">Reference proteome</keyword>
<reference evidence="1 2" key="2">
    <citation type="journal article" date="2021" name="Genomics">
        <title>High-quality reference genome for Clonorchis sinensis.</title>
        <authorList>
            <person name="Young N.D."/>
            <person name="Stroehlein A.J."/>
            <person name="Kinkar L."/>
            <person name="Wang T."/>
            <person name="Sohn W.M."/>
            <person name="Chang B.C.H."/>
            <person name="Kaur P."/>
            <person name="Weisz D."/>
            <person name="Dudchenko O."/>
            <person name="Aiden E.L."/>
            <person name="Korhonen P.K."/>
            <person name="Gasser R.B."/>
        </authorList>
    </citation>
    <scope>NUCLEOTIDE SEQUENCE [LARGE SCALE GENOMIC DNA]</scope>
    <source>
        <strain evidence="1">Cs-k2</strain>
    </source>
</reference>
<organism evidence="1 2">
    <name type="scientific">Clonorchis sinensis</name>
    <name type="common">Chinese liver fluke</name>
    <dbReference type="NCBI Taxonomy" id="79923"/>
    <lineage>
        <taxon>Eukaryota</taxon>
        <taxon>Metazoa</taxon>
        <taxon>Spiralia</taxon>
        <taxon>Lophotrochozoa</taxon>
        <taxon>Platyhelminthes</taxon>
        <taxon>Trematoda</taxon>
        <taxon>Digenea</taxon>
        <taxon>Opisthorchiida</taxon>
        <taxon>Opisthorchiata</taxon>
        <taxon>Opisthorchiidae</taxon>
        <taxon>Clonorchis</taxon>
    </lineage>
</organism>
<reference evidence="1 2" key="1">
    <citation type="journal article" date="2018" name="Biotechnol. Adv.">
        <title>Improved genomic resources and new bioinformatic workflow for the carcinogenic parasite Clonorchis sinensis: Biotechnological implications.</title>
        <authorList>
            <person name="Wang D."/>
            <person name="Korhonen P.K."/>
            <person name="Gasser R.B."/>
            <person name="Young N.D."/>
        </authorList>
    </citation>
    <scope>NUCLEOTIDE SEQUENCE [LARGE SCALE GENOMIC DNA]</scope>
    <source>
        <strain evidence="1">Cs-k2</strain>
    </source>
</reference>
<accession>A0A8T1M4U7</accession>
<proteinExistence type="predicted"/>
<evidence type="ECO:0000313" key="2">
    <source>
        <dbReference type="Proteomes" id="UP000286415"/>
    </source>
</evidence>
<gene>
    <name evidence="1" type="ORF">CSKR_203003</name>
</gene>
<protein>
    <submittedName>
        <fullName evidence="1">Uncharacterized protein</fullName>
    </submittedName>
</protein>
<comment type="caution">
    <text evidence="1">The sequence shown here is derived from an EMBL/GenBank/DDBJ whole genome shotgun (WGS) entry which is preliminary data.</text>
</comment>
<sequence>MNSVYCIRCRRNKNHQLPRQDALISTKSVTRRTKNDHLLLQGLTKRIQPGVDHSSQAVYTRNNYMQITSVQKRWVGSVSDRPRTFLAAQRVSLFNGFIGVFLTEDEACKTLDLINKIGASQSANLPVGQEINMQTSFKQPATQ</sequence>
<dbReference type="Proteomes" id="UP000286415">
    <property type="component" value="Unassembled WGS sequence"/>
</dbReference>
<evidence type="ECO:0000313" key="1">
    <source>
        <dbReference type="EMBL" id="KAG5444417.1"/>
    </source>
</evidence>
<dbReference type="AlphaFoldDB" id="A0A8T1M4U7"/>